<dbReference type="EMBL" id="MIJD01000129">
    <property type="protein sequence ID" value="OPE53803.1"/>
    <property type="molecule type" value="Genomic_DNA"/>
</dbReference>
<dbReference type="Proteomes" id="UP000191039">
    <property type="component" value="Unassembled WGS sequence"/>
</dbReference>
<dbReference type="GO" id="GO:0016787">
    <property type="term" value="F:hydrolase activity"/>
    <property type="evidence" value="ECO:0007669"/>
    <property type="project" value="UniProtKB-KW"/>
</dbReference>
<keyword evidence="2" id="KW-0378">Hydrolase</keyword>
<organism evidence="2 4">
    <name type="scientific">Mycolicibacterium diernhoferi</name>
    <dbReference type="NCBI Taxonomy" id="1801"/>
    <lineage>
        <taxon>Bacteria</taxon>
        <taxon>Bacillati</taxon>
        <taxon>Actinomycetota</taxon>
        <taxon>Actinomycetes</taxon>
        <taxon>Mycobacteriales</taxon>
        <taxon>Mycobacteriaceae</taxon>
        <taxon>Mycolicibacterium</taxon>
    </lineage>
</organism>
<reference evidence="1 3" key="1">
    <citation type="submission" date="2016-09" db="EMBL/GenBank/DDBJ databases">
        <title>genome sequences of unsequenced Mycobacteria.</title>
        <authorList>
            <person name="Greninger A.L."/>
            <person name="Jerome K.R."/>
            <person name="Mcnair B."/>
            <person name="Wallis C."/>
            <person name="Fang F."/>
        </authorList>
    </citation>
    <scope>NUCLEOTIDE SEQUENCE [LARGE SCALE GENOMIC DNA]</scope>
    <source>
        <strain evidence="1 3">BM1</strain>
    </source>
</reference>
<name>A0A1Q4HG62_9MYCO</name>
<evidence type="ECO:0000313" key="1">
    <source>
        <dbReference type="EMBL" id="OPE53803.1"/>
    </source>
</evidence>
<evidence type="ECO:0000313" key="2">
    <source>
        <dbReference type="EMBL" id="PEG56396.1"/>
    </source>
</evidence>
<dbReference type="EMBL" id="PDCR01000001">
    <property type="protein sequence ID" value="PEG56396.1"/>
    <property type="molecule type" value="Genomic_DNA"/>
</dbReference>
<evidence type="ECO:0000313" key="4">
    <source>
        <dbReference type="Proteomes" id="UP000220340"/>
    </source>
</evidence>
<dbReference type="Proteomes" id="UP000220340">
    <property type="component" value="Unassembled WGS sequence"/>
</dbReference>
<dbReference type="OrthoDB" id="4762955at2"/>
<keyword evidence="4" id="KW-1185">Reference proteome</keyword>
<comment type="caution">
    <text evidence="2">The sequence shown here is derived from an EMBL/GenBank/DDBJ whole genome shotgun (WGS) entry which is preliminary data.</text>
</comment>
<sequence length="316" mass="35574">MTNLQVRKMRFGFADHDVPFLWNEANPAFSAMANAVSFLAIAFEKMIVTTMTEAKPLLTDPVIAEEADAFTRQEGQHSMAHRQHAKGLIKAYPALKETLDEVIKSFDDLVATKSLKYRLAYTADLEATFTPVFKLMLDNDDRLFAPGDDRVASLFLWHFVEEVEHRSSALIIYDGLVDDPWYRMRVAPSVFKHVLDVVRMACEGFNKHLPLEVRKVDAMSAFALEGRKNKLLRRIGLRPDYGPLENAFAGLSKREMAAALVGIVRSQIPGHNPEHEKLPVLAGEWFDRFDAGYDVTQWYTANTPAAGSEDKKAADV</sequence>
<reference evidence="2 4" key="2">
    <citation type="submission" date="2017-10" db="EMBL/GenBank/DDBJ databases">
        <title>The new phylogeny of genus Mycobacterium.</title>
        <authorList>
            <person name="Tortoli E."/>
            <person name="Trovato A."/>
            <person name="Cirillo D.M."/>
        </authorList>
    </citation>
    <scope>NUCLEOTIDE SEQUENCE [LARGE SCALE GENOMIC DNA]</scope>
    <source>
        <strain evidence="2 4">IP141170001</strain>
    </source>
</reference>
<protein>
    <submittedName>
        <fullName evidence="2">Metal-dependent hydrolase</fullName>
    </submittedName>
</protein>
<dbReference type="PANTHER" id="PTHR39456:SF1">
    <property type="entry name" value="METAL-DEPENDENT HYDROLASE"/>
    <property type="match status" value="1"/>
</dbReference>
<proteinExistence type="predicted"/>
<dbReference type="STRING" id="1801.BRW64_09680"/>
<gene>
    <name evidence="1" type="ORF">BV510_13685</name>
    <name evidence="2" type="ORF">CRI78_00615</name>
</gene>
<evidence type="ECO:0000313" key="3">
    <source>
        <dbReference type="Proteomes" id="UP000191039"/>
    </source>
</evidence>
<dbReference type="AlphaFoldDB" id="A0A1Q4HG62"/>
<dbReference type="PANTHER" id="PTHR39456">
    <property type="entry name" value="METAL-DEPENDENT HYDROLASE"/>
    <property type="match status" value="1"/>
</dbReference>
<dbReference type="RefSeq" id="WP_073856000.1">
    <property type="nucleotide sequence ID" value="NZ_BAAATC010000019.1"/>
</dbReference>
<accession>A0A1Q4HG62</accession>
<dbReference type="Pfam" id="PF10118">
    <property type="entry name" value="Metal_hydrol"/>
    <property type="match status" value="1"/>
</dbReference>
<dbReference type="InterPro" id="IPR016516">
    <property type="entry name" value="UCP07580"/>
</dbReference>